<organism evidence="4 5">
    <name type="scientific">Malus baccata</name>
    <name type="common">Siberian crab apple</name>
    <name type="synonym">Pyrus baccata</name>
    <dbReference type="NCBI Taxonomy" id="106549"/>
    <lineage>
        <taxon>Eukaryota</taxon>
        <taxon>Viridiplantae</taxon>
        <taxon>Streptophyta</taxon>
        <taxon>Embryophyta</taxon>
        <taxon>Tracheophyta</taxon>
        <taxon>Spermatophyta</taxon>
        <taxon>Magnoliopsida</taxon>
        <taxon>eudicotyledons</taxon>
        <taxon>Gunneridae</taxon>
        <taxon>Pentapetalae</taxon>
        <taxon>rosids</taxon>
        <taxon>fabids</taxon>
        <taxon>Rosales</taxon>
        <taxon>Rosaceae</taxon>
        <taxon>Amygdaloideae</taxon>
        <taxon>Maleae</taxon>
        <taxon>Malus</taxon>
    </lineage>
</organism>
<feature type="domain" description="DUF4408" evidence="3">
    <location>
        <begin position="45"/>
        <end position="77"/>
    </location>
</feature>
<dbReference type="EMBL" id="VIEB01001017">
    <property type="protein sequence ID" value="TQD76698.1"/>
    <property type="molecule type" value="Genomic_DNA"/>
</dbReference>
<evidence type="ECO:0000256" key="2">
    <source>
        <dbReference type="SAM" id="Phobius"/>
    </source>
</evidence>
<evidence type="ECO:0000313" key="4">
    <source>
        <dbReference type="EMBL" id="TQD76698.1"/>
    </source>
</evidence>
<dbReference type="PANTHER" id="PTHR33098:SF117">
    <property type="entry name" value="COTTON FIBER (DUF761)"/>
    <property type="match status" value="1"/>
</dbReference>
<name>A0A540KR68_MALBA</name>
<evidence type="ECO:0000259" key="3">
    <source>
        <dbReference type="Pfam" id="PF14364"/>
    </source>
</evidence>
<gene>
    <name evidence="4" type="ORF">C1H46_037780</name>
</gene>
<comment type="caution">
    <text evidence="4">The sequence shown here is derived from an EMBL/GenBank/DDBJ whole genome shotgun (WGS) entry which is preliminary data.</text>
</comment>
<dbReference type="Proteomes" id="UP000315295">
    <property type="component" value="Unassembled WGS sequence"/>
</dbReference>
<keyword evidence="5" id="KW-1185">Reference proteome</keyword>
<reference evidence="4 5" key="1">
    <citation type="journal article" date="2019" name="G3 (Bethesda)">
        <title>Sequencing of a Wild Apple (Malus baccata) Genome Unravels the Differences Between Cultivated and Wild Apple Species Regarding Disease Resistance and Cold Tolerance.</title>
        <authorList>
            <person name="Chen X."/>
        </authorList>
    </citation>
    <scope>NUCLEOTIDE SEQUENCE [LARGE SCALE GENOMIC DNA]</scope>
    <source>
        <strain evidence="5">cv. Shandingzi</strain>
        <tissue evidence="4">Leaves</tissue>
    </source>
</reference>
<keyword evidence="2" id="KW-0472">Membrane</keyword>
<evidence type="ECO:0000256" key="1">
    <source>
        <dbReference type="SAM" id="MobiDB-lite"/>
    </source>
</evidence>
<accession>A0A540KR68</accession>
<keyword evidence="2" id="KW-0812">Transmembrane</keyword>
<protein>
    <recommendedName>
        <fullName evidence="3">DUF4408 domain-containing protein</fullName>
    </recommendedName>
</protein>
<dbReference type="STRING" id="106549.A0A540KR68"/>
<evidence type="ECO:0000313" key="5">
    <source>
        <dbReference type="Proteomes" id="UP000315295"/>
    </source>
</evidence>
<feature type="region of interest" description="Disordered" evidence="1">
    <location>
        <begin position="198"/>
        <end position="229"/>
    </location>
</feature>
<dbReference type="AlphaFoldDB" id="A0A540KR68"/>
<sequence>MSTSSSNNWLLTLKVALISTGVVSMAVGLKLSSPLVADAVTSQVPSLWSSAISWLRPPYLYILINCIIISIVASSKLHPKPEDSHPETEPELVMVPPLTTEKISTQIQSDYAAYNGVILSEYGYDANVLPKISDSYGGVVLEEKVWVSEAVKKENREDRAAIDGGDENALVSTPVKTSLQRKGSMEFWLNENQKPPVSARIGHRKSVKASPEEHAASEVEGEQVGDVPGAEQRELAVTGSVVRVGAAEEGAVAESGRVEPASGGVHKKV</sequence>
<dbReference type="InterPro" id="IPR025520">
    <property type="entry name" value="DUF4408"/>
</dbReference>
<feature type="transmembrane region" description="Helical" evidence="2">
    <location>
        <begin position="58"/>
        <end position="75"/>
    </location>
</feature>
<proteinExistence type="predicted"/>
<dbReference type="Pfam" id="PF14364">
    <property type="entry name" value="DUF4408"/>
    <property type="match status" value="1"/>
</dbReference>
<keyword evidence="2" id="KW-1133">Transmembrane helix</keyword>
<dbReference type="PANTHER" id="PTHR33098">
    <property type="entry name" value="COTTON FIBER (DUF761)"/>
    <property type="match status" value="1"/>
</dbReference>